<dbReference type="InterPro" id="IPR009091">
    <property type="entry name" value="RCC1/BLIP-II"/>
</dbReference>
<dbReference type="PROSITE" id="PS50012">
    <property type="entry name" value="RCC1_3"/>
    <property type="match status" value="3"/>
</dbReference>
<protein>
    <submittedName>
        <fullName evidence="1">Alpha-tubulin suppressor-like RCC1 family protein</fullName>
    </submittedName>
</protein>
<proteinExistence type="predicted"/>
<organism evidence="1 2">
    <name type="scientific">Lysinibacter cavernae</name>
    <dbReference type="NCBI Taxonomy" id="1640652"/>
    <lineage>
        <taxon>Bacteria</taxon>
        <taxon>Bacillati</taxon>
        <taxon>Actinomycetota</taxon>
        <taxon>Actinomycetes</taxon>
        <taxon>Micrococcales</taxon>
        <taxon>Microbacteriaceae</taxon>
        <taxon>Lysinibacter</taxon>
    </lineage>
</organism>
<reference evidence="1 2" key="1">
    <citation type="submission" date="2020-02" db="EMBL/GenBank/DDBJ databases">
        <title>Sequencing the genomes of 1000 actinobacteria strains.</title>
        <authorList>
            <person name="Klenk H.-P."/>
        </authorList>
    </citation>
    <scope>NUCLEOTIDE SEQUENCE [LARGE SCALE GENOMIC DNA]</scope>
    <source>
        <strain evidence="1 2">DSM 27960</strain>
    </source>
</reference>
<dbReference type="AlphaFoldDB" id="A0A7X5R0N4"/>
<dbReference type="InterPro" id="IPR000408">
    <property type="entry name" value="Reg_chr_condens"/>
</dbReference>
<dbReference type="PANTHER" id="PTHR45982">
    <property type="entry name" value="REGULATOR OF CHROMOSOME CONDENSATION"/>
    <property type="match status" value="1"/>
</dbReference>
<accession>A0A7X5R0N4</accession>
<dbReference type="RefSeq" id="WP_167149190.1">
    <property type="nucleotide sequence ID" value="NZ_JAAMOX010000001.1"/>
</dbReference>
<dbReference type="EMBL" id="JAAMOX010000001">
    <property type="protein sequence ID" value="NIH53519.1"/>
    <property type="molecule type" value="Genomic_DNA"/>
</dbReference>
<dbReference type="SUPFAM" id="SSF50985">
    <property type="entry name" value="RCC1/BLIP-II"/>
    <property type="match status" value="1"/>
</dbReference>
<dbReference type="PANTHER" id="PTHR45982:SF1">
    <property type="entry name" value="REGULATOR OF CHROMOSOME CONDENSATION"/>
    <property type="match status" value="1"/>
</dbReference>
<dbReference type="Gene3D" id="2.130.10.30">
    <property type="entry name" value="Regulator of chromosome condensation 1/beta-lactamase-inhibitor protein II"/>
    <property type="match status" value="1"/>
</dbReference>
<dbReference type="Pfam" id="PF13540">
    <property type="entry name" value="RCC1_2"/>
    <property type="match status" value="2"/>
</dbReference>
<dbReference type="InterPro" id="IPR051553">
    <property type="entry name" value="Ran_GTPase-activating"/>
</dbReference>
<dbReference type="Proteomes" id="UP000541033">
    <property type="component" value="Unassembled WGS sequence"/>
</dbReference>
<dbReference type="PROSITE" id="PS00626">
    <property type="entry name" value="RCC1_2"/>
    <property type="match status" value="1"/>
</dbReference>
<gene>
    <name evidence="1" type="ORF">FHX76_001387</name>
</gene>
<name>A0A7X5R0N4_9MICO</name>
<keyword evidence="2" id="KW-1185">Reference proteome</keyword>
<evidence type="ECO:0000313" key="1">
    <source>
        <dbReference type="EMBL" id="NIH53519.1"/>
    </source>
</evidence>
<evidence type="ECO:0000313" key="2">
    <source>
        <dbReference type="Proteomes" id="UP000541033"/>
    </source>
</evidence>
<sequence>MTRTSRTATVLAIVAVIAVGGILQVPAATEAAYTDTSNSAFPADNARLLQLTPAPESNNMPTAMQGKTISVAGGDSYASVAVDTQNNWYAWGSNANGEFSIPAGLSGKQIKQIAGGNGHLLALTTEGKVFAWGLNSMGQATVPAAVNAKTIVQVSAGSSFSMALTSEGNLIGWGENRYGELDIPSEIKGKFISQFVAGSWHVMAVTQDNALSVWGASNPTQNVKTLPESADWGRTIVGLAANYQVCAVIFENGAVLQWGTAAGGQIVNPAGLAGKRVKQVKQTQGASIFLTDDGQVFRSGSSSPTIPSTISGKFIDQLFGTYRGVLFLESATR</sequence>
<comment type="caution">
    <text evidence="1">The sequence shown here is derived from an EMBL/GenBank/DDBJ whole genome shotgun (WGS) entry which is preliminary data.</text>
</comment>